<evidence type="ECO:0000313" key="15">
    <source>
        <dbReference type="Proteomes" id="UP001219933"/>
    </source>
</evidence>
<feature type="compositionally biased region" description="Basic and acidic residues" evidence="12">
    <location>
        <begin position="240"/>
        <end position="251"/>
    </location>
</feature>
<keyword evidence="15" id="KW-1185">Reference proteome</keyword>
<feature type="transmembrane region" description="Helical" evidence="13">
    <location>
        <begin position="71"/>
        <end position="90"/>
    </location>
</feature>
<evidence type="ECO:0000256" key="13">
    <source>
        <dbReference type="SAM" id="Phobius"/>
    </source>
</evidence>
<feature type="transmembrane region" description="Helical" evidence="13">
    <location>
        <begin position="465"/>
        <end position="483"/>
    </location>
</feature>
<keyword evidence="5 10" id="KW-0256">Endoplasmic reticulum</keyword>
<evidence type="ECO:0000256" key="3">
    <source>
        <dbReference type="ARBA" id="ARBA00022679"/>
    </source>
</evidence>
<gene>
    <name evidence="14" type="primary">ARE2</name>
    <name evidence="14" type="ORF">MCUN1_001460</name>
</gene>
<keyword evidence="4 13" id="KW-0812">Transmembrane</keyword>
<comment type="subcellular location">
    <subcellularLocation>
        <location evidence="1 10">Endoplasmic reticulum membrane</location>
        <topology evidence="1 10">Multi-pass membrane protein</topology>
    </subcellularLocation>
</comment>
<feature type="transmembrane region" description="Helical" evidence="13">
    <location>
        <begin position="327"/>
        <end position="349"/>
    </location>
</feature>
<feature type="active site" evidence="11">
    <location>
        <position position="452"/>
    </location>
</feature>
<dbReference type="PIRSF" id="PIRSF000439">
    <property type="entry name" value="Oat_ACAT_DAG_ARE"/>
    <property type="match status" value="1"/>
</dbReference>
<proteinExistence type="inferred from homology"/>
<evidence type="ECO:0000256" key="9">
    <source>
        <dbReference type="ARBA" id="ARBA00023568"/>
    </source>
</evidence>
<keyword evidence="3 10" id="KW-0808">Transferase</keyword>
<feature type="transmembrane region" description="Helical" evidence="13">
    <location>
        <begin position="41"/>
        <end position="59"/>
    </location>
</feature>
<evidence type="ECO:0000256" key="1">
    <source>
        <dbReference type="ARBA" id="ARBA00004477"/>
    </source>
</evidence>
<dbReference type="GO" id="GO:0005789">
    <property type="term" value="C:endoplasmic reticulum membrane"/>
    <property type="evidence" value="ECO:0007669"/>
    <property type="project" value="UniProtKB-SubCell"/>
</dbReference>
<evidence type="ECO:0000256" key="5">
    <source>
        <dbReference type="ARBA" id="ARBA00022824"/>
    </source>
</evidence>
<evidence type="ECO:0000256" key="4">
    <source>
        <dbReference type="ARBA" id="ARBA00022692"/>
    </source>
</evidence>
<comment type="function">
    <text evidence="9">Sterol O-acyltransferase that catalyzes the formation of stery esters.</text>
</comment>
<dbReference type="Pfam" id="PF03062">
    <property type="entry name" value="MBOAT"/>
    <property type="match status" value="1"/>
</dbReference>
<feature type="transmembrane region" description="Helical" evidence="13">
    <location>
        <begin position="355"/>
        <end position="378"/>
    </location>
</feature>
<protein>
    <recommendedName>
        <fullName evidence="10">O-acyltransferase</fullName>
    </recommendedName>
</protein>
<evidence type="ECO:0000313" key="14">
    <source>
        <dbReference type="EMBL" id="WFD34619.1"/>
    </source>
</evidence>
<dbReference type="GO" id="GO:0034737">
    <property type="term" value="F:ergosterol O-acyltransferase activity"/>
    <property type="evidence" value="ECO:0007669"/>
    <property type="project" value="TreeGrafter"/>
</dbReference>
<feature type="region of interest" description="Disordered" evidence="12">
    <location>
        <begin position="232"/>
        <end position="251"/>
    </location>
</feature>
<name>A0AAF0J6J0_9BASI</name>
<evidence type="ECO:0000256" key="7">
    <source>
        <dbReference type="ARBA" id="ARBA00023136"/>
    </source>
</evidence>
<dbReference type="Proteomes" id="UP001219933">
    <property type="component" value="Chromosome 2"/>
</dbReference>
<evidence type="ECO:0000256" key="11">
    <source>
        <dbReference type="PIRSR" id="PIRSR000439-1"/>
    </source>
</evidence>
<keyword evidence="8 10" id="KW-0012">Acyltransferase</keyword>
<dbReference type="AlphaFoldDB" id="A0AAF0J6J0"/>
<reference evidence="14" key="1">
    <citation type="submission" date="2023-03" db="EMBL/GenBank/DDBJ databases">
        <title>Mating type loci evolution in Malassezia.</title>
        <authorList>
            <person name="Coelho M.A."/>
        </authorList>
    </citation>
    <scope>NUCLEOTIDE SEQUENCE</scope>
    <source>
        <strain evidence="14">CBS 11721</strain>
    </source>
</reference>
<comment type="similarity">
    <text evidence="2 10">Belongs to the membrane-bound acyltransferase family. Sterol o-acyltransferase subfamily.</text>
</comment>
<dbReference type="InterPro" id="IPR004299">
    <property type="entry name" value="MBOAT_fam"/>
</dbReference>
<keyword evidence="6 13" id="KW-1133">Transmembrane helix</keyword>
<evidence type="ECO:0000256" key="10">
    <source>
        <dbReference type="PIRNR" id="PIRNR000439"/>
    </source>
</evidence>
<organism evidence="14 15">
    <name type="scientific">Malassezia cuniculi</name>
    <dbReference type="NCBI Taxonomy" id="948313"/>
    <lineage>
        <taxon>Eukaryota</taxon>
        <taxon>Fungi</taxon>
        <taxon>Dikarya</taxon>
        <taxon>Basidiomycota</taxon>
        <taxon>Ustilaginomycotina</taxon>
        <taxon>Malasseziomycetes</taxon>
        <taxon>Malasseziales</taxon>
        <taxon>Malasseziaceae</taxon>
        <taxon>Malassezia</taxon>
    </lineage>
</organism>
<evidence type="ECO:0000256" key="8">
    <source>
        <dbReference type="ARBA" id="ARBA00023315"/>
    </source>
</evidence>
<dbReference type="PANTHER" id="PTHR10408:SF9">
    <property type="entry name" value="STEROL O-ACYLTRANSFERASE 2-RELATED"/>
    <property type="match status" value="1"/>
</dbReference>
<evidence type="ECO:0000256" key="12">
    <source>
        <dbReference type="SAM" id="MobiDB-lite"/>
    </source>
</evidence>
<evidence type="ECO:0000256" key="2">
    <source>
        <dbReference type="ARBA" id="ARBA00009010"/>
    </source>
</evidence>
<feature type="transmembrane region" description="Helical" evidence="13">
    <location>
        <begin position="439"/>
        <end position="459"/>
    </location>
</feature>
<dbReference type="InterPro" id="IPR014371">
    <property type="entry name" value="Oat_ACAT_DAG_ARE"/>
</dbReference>
<sequence>MLFWILLAIAVLNVFYLTFEHTGEILSLTLASVFSRDAKILFVSDAILIMSLFICVPYIKLIRYLEWPSRWLAPLQYIWEILLLSVVVVWTRHRNWPWVQSGFFVMHTLAMLMKIHSYATTNSFLADAHRHMKRTEKLLDEQLAKLGKGDIESIWDREVLAAIKPKQQAAFLAPDDTTDTTEALLKWGAHNVQKGTTPLRAKLREACEPSMPERILSPLPDHARISREIQAKHSSHFSKQKGDTELRDPHPLMWHPDENIRNLALEIARTREILLPLPLEGHGVGRMWPHNVTYANFWDFLLVPSLVYQLRYPRTNSISPLYIFERLLALAGTFFVVYVLVMSVIIPIVHSDRPIFAQFLHLMLPMVLCYLLLFYLVFECVCNGFAEITQFADREFYEDWWNSTSLDEFSRKWNKPVHHFLLQHVYVDSIYSYGMSKKMAIFITFFFSSVLHELVMIIVTGKWRGYLFMLQMSQIPLVMLARLPIMRRNPTFANFFFWFGLLVGPPMLNIGYLVF</sequence>
<accession>A0AAF0J6J0</accession>
<feature type="transmembrane region" description="Helical" evidence="13">
    <location>
        <begin position="495"/>
        <end position="514"/>
    </location>
</feature>
<dbReference type="GO" id="GO:0008204">
    <property type="term" value="P:ergosterol metabolic process"/>
    <property type="evidence" value="ECO:0007669"/>
    <property type="project" value="TreeGrafter"/>
</dbReference>
<dbReference type="PANTHER" id="PTHR10408">
    <property type="entry name" value="STEROL O-ACYLTRANSFERASE"/>
    <property type="match status" value="1"/>
</dbReference>
<keyword evidence="7 10" id="KW-0472">Membrane</keyword>
<evidence type="ECO:0000256" key="6">
    <source>
        <dbReference type="ARBA" id="ARBA00022989"/>
    </source>
</evidence>
<dbReference type="EMBL" id="CP119878">
    <property type="protein sequence ID" value="WFD34619.1"/>
    <property type="molecule type" value="Genomic_DNA"/>
</dbReference>